<dbReference type="SUPFAM" id="SSF56024">
    <property type="entry name" value="Phospholipase D/nuclease"/>
    <property type="match status" value="2"/>
</dbReference>
<keyword evidence="4 7" id="KW-0418">Kinase</keyword>
<dbReference type="Pfam" id="PF17941">
    <property type="entry name" value="PP_kinase_C_1"/>
    <property type="match status" value="1"/>
</dbReference>
<evidence type="ECO:0000256" key="3">
    <source>
        <dbReference type="ARBA" id="ARBA00022741"/>
    </source>
</evidence>
<dbReference type="PANTHER" id="PTHR30218:SF0">
    <property type="entry name" value="POLYPHOSPHATE KINASE"/>
    <property type="match status" value="1"/>
</dbReference>
<dbReference type="GO" id="GO:0005524">
    <property type="term" value="F:ATP binding"/>
    <property type="evidence" value="ECO:0007669"/>
    <property type="project" value="UniProtKB-KW"/>
</dbReference>
<dbReference type="InterPro" id="IPR025200">
    <property type="entry name" value="PPK_C_dom2"/>
</dbReference>
<accession>A0A6N2R992</accession>
<proteinExistence type="inferred from homology"/>
<sequence>MQDLKNGSIFLNRELSWLRFNTRVLAQCKKDIPLIEKLKFLAIYSTNLDEFYMIRVAGLKQLFIAGITASGSDEMTPLDQLRKIREYLHNEKNSLEIYYKQTIEALANDGFYIKNYDDLNDELRQKADEYFFSNILPIIVPIAVDSTHPFPHLNNLSFALAVKLKDTNDSQGFKFGMIRIPRVIPRFVQVSTDTYTPIETIVHRHAEEIFPGYSLISSAPFRVTRNADIVIEEEEADDFMMILEQGLKLRRKGAFVRLQIAKNADPDITKFLNEHINVFYKDIFEYDIPLSLDGLWGVVGNKNFSNLMLPPYSPKILPPFNENESIFETMDKGDILIYHPYESFNPVEQLIKEASKDPKVVSIRMTLYRVEKNSPIVASLIDAANDGKQVTVMVELKARFDEENNLHWAKSLESAGAHVVYGIPGFKVHAKSTQIIRKSGDKLKFYMHLGTGNYNGSSSKIYTDASFFTTDERFAKDTTTFFHILSGYNKNRVLQTLSMSPMQIKERLIEMIKVEEKKGSDGHIIAKMNALVDSDMIKALSSASKAGVKIELIVRGICCLRPGIPEVSENIRVISIVGKYLEHARIFYFKHSSPEIYISSADWMPRNLERRLELMTPIFNESLKNKMIDILNVQLNDTSLAFELQNDGEYVKLTSENPLNSQEFLEEYYNKLAKNIRKHKDTSNILVSKLLEDS</sequence>
<evidence type="ECO:0000259" key="10">
    <source>
        <dbReference type="Pfam" id="PF13089"/>
    </source>
</evidence>
<dbReference type="Pfam" id="PF13090">
    <property type="entry name" value="PP_kinase_C"/>
    <property type="match status" value="1"/>
</dbReference>
<dbReference type="Gene3D" id="3.30.870.10">
    <property type="entry name" value="Endonuclease Chain A"/>
    <property type="match status" value="2"/>
</dbReference>
<dbReference type="InterPro" id="IPR041108">
    <property type="entry name" value="PP_kinase_C_1"/>
</dbReference>
<comment type="PTM">
    <text evidence="7 8">An intermediate of this reaction is the autophosphorylated ppk in which a phosphate is covalently linked to a histidine residue through a N-P bond.</text>
</comment>
<keyword evidence="7" id="KW-0479">Metal-binding</keyword>
<dbReference type="CDD" id="cd09168">
    <property type="entry name" value="PLDc_PaPPK1_C2_like"/>
    <property type="match status" value="1"/>
</dbReference>
<evidence type="ECO:0000256" key="6">
    <source>
        <dbReference type="ARBA" id="ARBA00022842"/>
    </source>
</evidence>
<dbReference type="SUPFAM" id="SSF140356">
    <property type="entry name" value="PPK N-terminal domain-like"/>
    <property type="match status" value="1"/>
</dbReference>
<keyword evidence="2 7" id="KW-0808">Transferase</keyword>
<gene>
    <name evidence="7 13" type="primary">ppk</name>
    <name evidence="13" type="ORF">CULFYP111_00298</name>
</gene>
<dbReference type="InterPro" id="IPR003414">
    <property type="entry name" value="PP_kinase"/>
</dbReference>
<dbReference type="NCBIfam" id="TIGR03705">
    <property type="entry name" value="poly_P_kin"/>
    <property type="match status" value="1"/>
</dbReference>
<dbReference type="NCBIfam" id="NF003917">
    <property type="entry name" value="PRK05443.1-1"/>
    <property type="match status" value="1"/>
</dbReference>
<dbReference type="GO" id="GO:0008976">
    <property type="term" value="F:polyphosphate kinase activity"/>
    <property type="evidence" value="ECO:0007669"/>
    <property type="project" value="UniProtKB-UniRule"/>
</dbReference>
<dbReference type="NCBIfam" id="NF003921">
    <property type="entry name" value="PRK05443.2-2"/>
    <property type="match status" value="1"/>
</dbReference>
<dbReference type="CDD" id="cd09165">
    <property type="entry name" value="PLDc_PaPPK1_C1_like"/>
    <property type="match status" value="1"/>
</dbReference>
<feature type="binding site" evidence="7">
    <location>
        <position position="462"/>
    </location>
    <ligand>
        <name>ATP</name>
        <dbReference type="ChEBI" id="CHEBI:30616"/>
    </ligand>
</feature>
<comment type="cofactor">
    <cofactor evidence="7">
        <name>Mg(2+)</name>
        <dbReference type="ChEBI" id="CHEBI:18420"/>
    </cofactor>
</comment>
<dbReference type="HAMAP" id="MF_00347">
    <property type="entry name" value="Polyphosphate_kinase"/>
    <property type="match status" value="1"/>
</dbReference>
<dbReference type="EC" id="2.7.4.1" evidence="7 8"/>
<feature type="binding site" evidence="7">
    <location>
        <position position="555"/>
    </location>
    <ligand>
        <name>ATP</name>
        <dbReference type="ChEBI" id="CHEBI:30616"/>
    </ligand>
</feature>
<evidence type="ECO:0000259" key="12">
    <source>
        <dbReference type="Pfam" id="PF17941"/>
    </source>
</evidence>
<evidence type="ECO:0000256" key="8">
    <source>
        <dbReference type="RuleBase" id="RU003800"/>
    </source>
</evidence>
<feature type="binding site" evidence="7">
    <location>
        <position position="47"/>
    </location>
    <ligand>
        <name>ATP</name>
        <dbReference type="ChEBI" id="CHEBI:30616"/>
    </ligand>
</feature>
<dbReference type="AlphaFoldDB" id="A0A6N2R992"/>
<reference evidence="13" key="1">
    <citation type="submission" date="2019-11" db="EMBL/GenBank/DDBJ databases">
        <authorList>
            <person name="Feng L."/>
        </authorList>
    </citation>
    <scope>NUCLEOTIDE SEQUENCE</scope>
    <source>
        <strain evidence="13">CUreolyticusLFYP111</strain>
    </source>
</reference>
<dbReference type="NCBIfam" id="NF003924">
    <property type="entry name" value="PRK05443.3-2"/>
    <property type="match status" value="1"/>
</dbReference>
<comment type="similarity">
    <text evidence="7 8">Belongs to the polyphosphate kinase 1 (PPK1) family.</text>
</comment>
<dbReference type="PANTHER" id="PTHR30218">
    <property type="entry name" value="POLYPHOSPHATE KINASE"/>
    <property type="match status" value="1"/>
</dbReference>
<feature type="binding site" evidence="7">
    <location>
        <position position="583"/>
    </location>
    <ligand>
        <name>ATP</name>
        <dbReference type="ChEBI" id="CHEBI:30616"/>
    </ligand>
</feature>
<dbReference type="SUPFAM" id="SSF143724">
    <property type="entry name" value="PHP14-like"/>
    <property type="match status" value="1"/>
</dbReference>
<dbReference type="EMBL" id="CACRSK010000001">
    <property type="protein sequence ID" value="VYS77138.1"/>
    <property type="molecule type" value="Genomic_DNA"/>
</dbReference>
<protein>
    <recommendedName>
        <fullName evidence="7 8">Polyphosphate kinase</fullName>
        <ecNumber evidence="7 8">2.7.4.1</ecNumber>
    </recommendedName>
    <alternativeName>
        <fullName evidence="7">ATP-polyphosphate phosphotransferase</fullName>
    </alternativeName>
    <alternativeName>
        <fullName evidence="7">Polyphosphoric acid kinase</fullName>
    </alternativeName>
</protein>
<feature type="domain" description="Polyphosphate kinase C-terminal" evidence="11">
    <location>
        <begin position="497"/>
        <end position="660"/>
    </location>
</feature>
<organism evidence="13">
    <name type="scientific">Campylobacter ureolyticus</name>
    <dbReference type="NCBI Taxonomy" id="827"/>
    <lineage>
        <taxon>Bacteria</taxon>
        <taxon>Pseudomonadati</taxon>
        <taxon>Campylobacterota</taxon>
        <taxon>Epsilonproteobacteria</taxon>
        <taxon>Campylobacterales</taxon>
        <taxon>Campylobacteraceae</taxon>
        <taxon>Campylobacter</taxon>
    </lineage>
</organism>
<dbReference type="GO" id="GO:0009358">
    <property type="term" value="C:polyphosphate kinase complex"/>
    <property type="evidence" value="ECO:0007669"/>
    <property type="project" value="InterPro"/>
</dbReference>
<evidence type="ECO:0000256" key="5">
    <source>
        <dbReference type="ARBA" id="ARBA00022840"/>
    </source>
</evidence>
<dbReference type="Gene3D" id="3.30.1840.10">
    <property type="entry name" value="Polyphosphate kinase middle domain"/>
    <property type="match status" value="1"/>
</dbReference>
<comment type="catalytic activity">
    <reaction evidence="7 8">
        <text>[phosphate](n) + ATP = [phosphate](n+1) + ADP</text>
        <dbReference type="Rhea" id="RHEA:19573"/>
        <dbReference type="Rhea" id="RHEA-COMP:9859"/>
        <dbReference type="Rhea" id="RHEA-COMP:14280"/>
        <dbReference type="ChEBI" id="CHEBI:16838"/>
        <dbReference type="ChEBI" id="CHEBI:30616"/>
        <dbReference type="ChEBI" id="CHEBI:456216"/>
        <dbReference type="EC" id="2.7.4.1"/>
    </reaction>
</comment>
<keyword evidence="6 7" id="KW-0460">Magnesium</keyword>
<feature type="binding site" evidence="7">
    <location>
        <position position="399"/>
    </location>
    <ligand>
        <name>Mg(2+)</name>
        <dbReference type="ChEBI" id="CHEBI:18420"/>
    </ligand>
</feature>
<dbReference type="PIRSF" id="PIRSF015589">
    <property type="entry name" value="PP_kinase"/>
    <property type="match status" value="1"/>
</dbReference>
<evidence type="ECO:0000256" key="1">
    <source>
        <dbReference type="ARBA" id="ARBA00022553"/>
    </source>
</evidence>
<feature type="domain" description="Polyphosphate kinase C-terminal" evidence="12">
    <location>
        <begin position="325"/>
        <end position="490"/>
    </location>
</feature>
<dbReference type="GO" id="GO:0046872">
    <property type="term" value="F:metal ion binding"/>
    <property type="evidence" value="ECO:0007669"/>
    <property type="project" value="UniProtKB-KW"/>
</dbReference>
<evidence type="ECO:0000256" key="7">
    <source>
        <dbReference type="HAMAP-Rule" id="MF_00347"/>
    </source>
</evidence>
<comment type="function">
    <text evidence="7 8">Catalyzes the reversible transfer of the terminal phosphate of ATP to form a long-chain polyphosphate (polyP).</text>
</comment>
<evidence type="ECO:0000256" key="2">
    <source>
        <dbReference type="ARBA" id="ARBA00022679"/>
    </source>
</evidence>
<dbReference type="RefSeq" id="WP_156846798.1">
    <property type="nucleotide sequence ID" value="NZ_CACRSK010000001.1"/>
</dbReference>
<dbReference type="InterPro" id="IPR036830">
    <property type="entry name" value="PP_kinase_middle_dom_sf"/>
</dbReference>
<dbReference type="Pfam" id="PF13089">
    <property type="entry name" value="PP_kinase_N"/>
    <property type="match status" value="1"/>
</dbReference>
<name>A0A6N2R992_9BACT</name>
<evidence type="ECO:0000313" key="13">
    <source>
        <dbReference type="EMBL" id="VYS77138.1"/>
    </source>
</evidence>
<dbReference type="InterPro" id="IPR036832">
    <property type="entry name" value="PPK_N_dom_sf"/>
</dbReference>
<dbReference type="NCBIfam" id="NF003918">
    <property type="entry name" value="PRK05443.1-2"/>
    <property type="match status" value="1"/>
</dbReference>
<keyword evidence="3 7" id="KW-0547">Nucleotide-binding</keyword>
<dbReference type="GO" id="GO:0006799">
    <property type="term" value="P:polyphosphate biosynthetic process"/>
    <property type="evidence" value="ECO:0007669"/>
    <property type="project" value="UniProtKB-UniRule"/>
</dbReference>
<dbReference type="Pfam" id="PF02503">
    <property type="entry name" value="PP_kinase"/>
    <property type="match status" value="1"/>
</dbReference>
<feature type="domain" description="Polyphosphate kinase middle" evidence="9">
    <location>
        <begin position="124"/>
        <end position="297"/>
    </location>
</feature>
<feature type="domain" description="Polyphosphate kinase N-terminal" evidence="10">
    <location>
        <begin position="10"/>
        <end position="112"/>
    </location>
</feature>
<keyword evidence="1 7" id="KW-0597">Phosphoprotein</keyword>
<evidence type="ECO:0000259" key="11">
    <source>
        <dbReference type="Pfam" id="PF13090"/>
    </source>
</evidence>
<dbReference type="Gene3D" id="1.20.58.310">
    <property type="entry name" value="Polyphosphate kinase N-terminal domain"/>
    <property type="match status" value="1"/>
</dbReference>
<keyword evidence="5 7" id="KW-0067">ATP-binding</keyword>
<evidence type="ECO:0000259" key="9">
    <source>
        <dbReference type="Pfam" id="PF02503"/>
    </source>
</evidence>
<feature type="binding site" evidence="7">
    <location>
        <position position="369"/>
    </location>
    <ligand>
        <name>Mg(2+)</name>
        <dbReference type="ChEBI" id="CHEBI:18420"/>
    </ligand>
</feature>
<dbReference type="InterPro" id="IPR025198">
    <property type="entry name" value="PPK_N_dom"/>
</dbReference>
<evidence type="ECO:0000256" key="4">
    <source>
        <dbReference type="ARBA" id="ARBA00022777"/>
    </source>
</evidence>
<feature type="active site" description="Phosphohistidine intermediate" evidence="7">
    <location>
        <position position="429"/>
    </location>
</feature>
<dbReference type="InterPro" id="IPR024953">
    <property type="entry name" value="PP_kinase_middle"/>
</dbReference>